<dbReference type="InterPro" id="IPR022310">
    <property type="entry name" value="NAD/GMP_synthase"/>
</dbReference>
<keyword evidence="4 8" id="KW-0436">Ligase</keyword>
<evidence type="ECO:0000259" key="9">
    <source>
        <dbReference type="PROSITE" id="PS50263"/>
    </source>
</evidence>
<dbReference type="InterPro" id="IPR014445">
    <property type="entry name" value="Gln-dep_NAD_synthase"/>
</dbReference>
<comment type="similarity">
    <text evidence="8">Belongs to the NAD synthetase family.</text>
</comment>
<evidence type="ECO:0000313" key="10">
    <source>
        <dbReference type="EMBL" id="MBF2734592.1"/>
    </source>
</evidence>
<evidence type="ECO:0000256" key="3">
    <source>
        <dbReference type="ARBA" id="ARBA00012743"/>
    </source>
</evidence>
<proteinExistence type="inferred from homology"/>
<dbReference type="PANTHER" id="PTHR23090:SF9">
    <property type="entry name" value="GLUTAMINE-DEPENDENT NAD(+) SYNTHETASE"/>
    <property type="match status" value="1"/>
</dbReference>
<dbReference type="AlphaFoldDB" id="A0A930UDS9"/>
<evidence type="ECO:0000256" key="4">
    <source>
        <dbReference type="ARBA" id="ARBA00022598"/>
    </source>
</evidence>
<name>A0A930UDS9_9GAMM</name>
<dbReference type="GO" id="GO:0005737">
    <property type="term" value="C:cytoplasm"/>
    <property type="evidence" value="ECO:0007669"/>
    <property type="project" value="InterPro"/>
</dbReference>
<comment type="similarity">
    <text evidence="2">In the C-terminal section; belongs to the NAD synthetase family.</text>
</comment>
<gene>
    <name evidence="10" type="primary">nadE</name>
    <name evidence="10" type="ORF">ISN26_00605</name>
</gene>
<dbReference type="CDD" id="cd07570">
    <property type="entry name" value="GAT_Gln-NAD-synth"/>
    <property type="match status" value="1"/>
</dbReference>
<keyword evidence="7 8" id="KW-0520">NAD</keyword>
<sequence>MGQQAPLRICLAQLELAVGDFKGNQRRIIAALDAAPDADVVLTPEFSACGYPPEDLVAYPEFIAAGERVLDAVAAHLRGRPGQHAVIGLPRAHEGRLYNVAAVVNGDGVVCEHRKNHLPNYGVFDEKRYFADGEGVGTFELRGHGVALAVCHDVWVEEFAELVAARKPAWLLALNASPFHLGVQAEREAITRRLSKLGCDVAYVNKVGGQDEHVFDGGSHVARAGEIAARLPLFAPEVAVFDPQAATVHEPPSATEQIAAALQLGVRGYVEAAGAAKAFVGVSGGIDSAVALALAARALGPEKVVAVLLPAAVTAAMSVEDGAKLAANLGVECLRIPIAGAVKAFEERLAEALGRAPAAAAAENLQARARGVMLMALANDAGGLVLTTGNKSEMATGFATLYGDMAGAFDVLKDIAKGQVYELAAWLNREQEVIPA</sequence>
<comment type="caution">
    <text evidence="10">The sequence shown here is derived from an EMBL/GenBank/DDBJ whole genome shotgun (WGS) entry which is preliminary data.</text>
</comment>
<reference evidence="10" key="1">
    <citation type="submission" date="2020-10" db="EMBL/GenBank/DDBJ databases">
        <title>An improved Amphimedon queenslandica hologenome assembly reveals how three proteobacterial symbionts can extend the metabolic phenotypic of their marine sponge host.</title>
        <authorList>
            <person name="Degnan B."/>
            <person name="Degnan S."/>
            <person name="Xiang X."/>
        </authorList>
    </citation>
    <scope>NUCLEOTIDE SEQUENCE</scope>
    <source>
        <strain evidence="10">AqS2</strain>
    </source>
</reference>
<evidence type="ECO:0000256" key="7">
    <source>
        <dbReference type="ARBA" id="ARBA00023027"/>
    </source>
</evidence>
<evidence type="ECO:0000256" key="1">
    <source>
        <dbReference type="ARBA" id="ARBA00005188"/>
    </source>
</evidence>
<dbReference type="InterPro" id="IPR014729">
    <property type="entry name" value="Rossmann-like_a/b/a_fold"/>
</dbReference>
<dbReference type="GO" id="GO:0005524">
    <property type="term" value="F:ATP binding"/>
    <property type="evidence" value="ECO:0007669"/>
    <property type="project" value="UniProtKB-KW"/>
</dbReference>
<accession>A0A930UDS9</accession>
<evidence type="ECO:0000256" key="2">
    <source>
        <dbReference type="ARBA" id="ARBA00007145"/>
    </source>
</evidence>
<dbReference type="InterPro" id="IPR003694">
    <property type="entry name" value="NAD_synthase"/>
</dbReference>
<organism evidence="10 11">
    <name type="scientific">Candidatus Amphirhobacter heronislandensis</name>
    <dbReference type="NCBI Taxonomy" id="1732024"/>
    <lineage>
        <taxon>Bacteria</taxon>
        <taxon>Pseudomonadati</taxon>
        <taxon>Pseudomonadota</taxon>
        <taxon>Gammaproteobacteria</taxon>
        <taxon>Candidatus Tethybacterales</taxon>
        <taxon>Candidatus Tethybacteraceae</taxon>
        <taxon>Candidatus Amphirhobacter</taxon>
    </lineage>
</organism>
<keyword evidence="11" id="KW-1185">Reference proteome</keyword>
<dbReference type="CDD" id="cd00553">
    <property type="entry name" value="NAD_synthase"/>
    <property type="match status" value="1"/>
</dbReference>
<dbReference type="InterPro" id="IPR036526">
    <property type="entry name" value="C-N_Hydrolase_sf"/>
</dbReference>
<dbReference type="SUPFAM" id="SSF52402">
    <property type="entry name" value="Adenine nucleotide alpha hydrolases-like"/>
    <property type="match status" value="1"/>
</dbReference>
<dbReference type="Pfam" id="PF02540">
    <property type="entry name" value="NAD_synthase"/>
    <property type="match status" value="1"/>
</dbReference>
<dbReference type="SUPFAM" id="SSF56317">
    <property type="entry name" value="Carbon-nitrogen hydrolase"/>
    <property type="match status" value="1"/>
</dbReference>
<keyword evidence="5 8" id="KW-0547">Nucleotide-binding</keyword>
<feature type="non-terminal residue" evidence="10">
    <location>
        <position position="436"/>
    </location>
</feature>
<dbReference type="EC" id="6.3.5.1" evidence="3"/>
<evidence type="ECO:0000313" key="11">
    <source>
        <dbReference type="Proteomes" id="UP000604381"/>
    </source>
</evidence>
<dbReference type="GO" id="GO:0004359">
    <property type="term" value="F:glutaminase activity"/>
    <property type="evidence" value="ECO:0007669"/>
    <property type="project" value="InterPro"/>
</dbReference>
<keyword evidence="6 8" id="KW-0067">ATP-binding</keyword>
<evidence type="ECO:0000256" key="8">
    <source>
        <dbReference type="RuleBase" id="RU003811"/>
    </source>
</evidence>
<comment type="pathway">
    <text evidence="1">Cofactor biosynthesis; NAD(+) biosynthesis; NAD(+) from deamido-NAD(+) (L-Gln route): step 1/1.</text>
</comment>
<dbReference type="Pfam" id="PF00795">
    <property type="entry name" value="CN_hydrolase"/>
    <property type="match status" value="1"/>
</dbReference>
<dbReference type="GO" id="GO:0009435">
    <property type="term" value="P:NAD+ biosynthetic process"/>
    <property type="evidence" value="ECO:0007669"/>
    <property type="project" value="InterPro"/>
</dbReference>
<dbReference type="Gene3D" id="3.40.50.620">
    <property type="entry name" value="HUPs"/>
    <property type="match status" value="1"/>
</dbReference>
<feature type="domain" description="CN hydrolase" evidence="9">
    <location>
        <begin position="7"/>
        <end position="245"/>
    </location>
</feature>
<dbReference type="Gene3D" id="3.60.110.10">
    <property type="entry name" value="Carbon-nitrogen hydrolase"/>
    <property type="match status" value="1"/>
</dbReference>
<dbReference type="Proteomes" id="UP000604381">
    <property type="component" value="Unassembled WGS sequence"/>
</dbReference>
<dbReference type="EMBL" id="JADHEI010000009">
    <property type="protein sequence ID" value="MBF2734592.1"/>
    <property type="molecule type" value="Genomic_DNA"/>
</dbReference>
<dbReference type="InterPro" id="IPR003010">
    <property type="entry name" value="C-N_Hydrolase"/>
</dbReference>
<evidence type="ECO:0000256" key="5">
    <source>
        <dbReference type="ARBA" id="ARBA00022741"/>
    </source>
</evidence>
<dbReference type="GO" id="GO:0003952">
    <property type="term" value="F:NAD+ synthase (glutamine-hydrolyzing) activity"/>
    <property type="evidence" value="ECO:0007669"/>
    <property type="project" value="UniProtKB-EC"/>
</dbReference>
<dbReference type="PIRSF" id="PIRSF006630">
    <property type="entry name" value="NADS_GAT"/>
    <property type="match status" value="1"/>
</dbReference>
<dbReference type="PROSITE" id="PS50263">
    <property type="entry name" value="CN_HYDROLASE"/>
    <property type="match status" value="1"/>
</dbReference>
<protein>
    <recommendedName>
        <fullName evidence="3">NAD(+) synthase (glutamine-hydrolyzing)</fullName>
        <ecNumber evidence="3">6.3.5.1</ecNumber>
    </recommendedName>
</protein>
<dbReference type="PANTHER" id="PTHR23090">
    <property type="entry name" value="NH 3 /GLUTAMINE-DEPENDENT NAD + SYNTHETASE"/>
    <property type="match status" value="1"/>
</dbReference>
<evidence type="ECO:0000256" key="6">
    <source>
        <dbReference type="ARBA" id="ARBA00022840"/>
    </source>
</evidence>
<dbReference type="NCBIfam" id="TIGR00552">
    <property type="entry name" value="nadE"/>
    <property type="match status" value="1"/>
</dbReference>